<organism evidence="1 2">
    <name type="scientific">Rhizobium ruizarguesonis</name>
    <dbReference type="NCBI Taxonomy" id="2081791"/>
    <lineage>
        <taxon>Bacteria</taxon>
        <taxon>Pseudomonadati</taxon>
        <taxon>Pseudomonadota</taxon>
        <taxon>Alphaproteobacteria</taxon>
        <taxon>Hyphomicrobiales</taxon>
        <taxon>Rhizobiaceae</taxon>
        <taxon>Rhizobium/Agrobacterium group</taxon>
        <taxon>Rhizobium</taxon>
    </lineage>
</organism>
<name>A0ACD5EH02_9HYPH</name>
<dbReference type="Proteomes" id="UP000078465">
    <property type="component" value="Plasmid unnamed2"/>
</dbReference>
<protein>
    <submittedName>
        <fullName evidence="1">Uncharacterized protein</fullName>
    </submittedName>
</protein>
<gene>
    <name evidence="1" type="ORF">A4U53_005215</name>
</gene>
<dbReference type="EMBL" id="CP171852">
    <property type="protein sequence ID" value="XKM38408.1"/>
    <property type="molecule type" value="Genomic_DNA"/>
</dbReference>
<evidence type="ECO:0000313" key="2">
    <source>
        <dbReference type="Proteomes" id="UP000078465"/>
    </source>
</evidence>
<evidence type="ECO:0000313" key="1">
    <source>
        <dbReference type="EMBL" id="XKM38408.1"/>
    </source>
</evidence>
<sequence>MRMLLAGIVIALATPAHTHQAPSGFTYEPYCCNGNGDSGDCQRIAFETVQPSGDGYQVTLQPGDHRLVTRKHVFFIPQSKAMNSPDGAYHLCLFPNEDTVRCFYAPPIGF</sequence>
<proteinExistence type="predicted"/>
<accession>A0ACD5EH02</accession>
<geneLocation type="plasmid" evidence="1 2">
    <name>unnamed2</name>
</geneLocation>
<keyword evidence="1" id="KW-0614">Plasmid</keyword>
<reference evidence="1" key="1">
    <citation type="submission" date="2024-10" db="EMBL/GenBank/DDBJ databases">
        <title>Strain of Rhizobium-related bacteria isolated fromm roots of Vavilovia formosa.</title>
        <authorList>
            <person name="Kimeklis A."/>
            <person name="Afonin A."/>
        </authorList>
    </citation>
    <scope>NUCLEOTIDE SEQUENCE</scope>
    <source>
        <strain evidence="1">Vaf-46</strain>
    </source>
</reference>